<dbReference type="AlphaFoldDB" id="A0A378Y4N1"/>
<evidence type="ECO:0000313" key="2">
    <source>
        <dbReference type="Proteomes" id="UP000254400"/>
    </source>
</evidence>
<name>A0A378Y4N1_PAEPO</name>
<accession>A0A378Y4N1</accession>
<gene>
    <name evidence="1" type="ORF">NCTC10343_05145</name>
</gene>
<sequence length="33" mass="3703">MGLFYILFLVVVAAIGLGGVLWFLKAVEKEEYN</sequence>
<dbReference type="EMBL" id="UGSC01000001">
    <property type="protein sequence ID" value="SUA72192.1"/>
    <property type="molecule type" value="Genomic_DNA"/>
</dbReference>
<protein>
    <submittedName>
        <fullName evidence="1">Uncharacterized protein</fullName>
    </submittedName>
</protein>
<evidence type="ECO:0000313" key="1">
    <source>
        <dbReference type="EMBL" id="SUA72192.1"/>
    </source>
</evidence>
<dbReference type="Proteomes" id="UP000254400">
    <property type="component" value="Unassembled WGS sequence"/>
</dbReference>
<organism evidence="1 2">
    <name type="scientific">Paenibacillus polymyxa</name>
    <name type="common">Bacillus polymyxa</name>
    <dbReference type="NCBI Taxonomy" id="1406"/>
    <lineage>
        <taxon>Bacteria</taxon>
        <taxon>Bacillati</taxon>
        <taxon>Bacillota</taxon>
        <taxon>Bacilli</taxon>
        <taxon>Bacillales</taxon>
        <taxon>Paenibacillaceae</taxon>
        <taxon>Paenibacillus</taxon>
    </lineage>
</organism>
<proteinExistence type="predicted"/>
<reference evidence="1 2" key="1">
    <citation type="submission" date="2018-06" db="EMBL/GenBank/DDBJ databases">
        <authorList>
            <consortium name="Pathogen Informatics"/>
            <person name="Doyle S."/>
        </authorList>
    </citation>
    <scope>NUCLEOTIDE SEQUENCE [LARGE SCALE GENOMIC DNA]</scope>
    <source>
        <strain evidence="1 2">NCTC10343</strain>
    </source>
</reference>